<evidence type="ECO:0000259" key="9">
    <source>
        <dbReference type="Pfam" id="PF09468"/>
    </source>
</evidence>
<evidence type="ECO:0000256" key="3">
    <source>
        <dbReference type="ARBA" id="ARBA00011277"/>
    </source>
</evidence>
<name>A0A8S9YS76_9TREM</name>
<evidence type="ECO:0000259" key="10">
    <source>
        <dbReference type="Pfam" id="PF17745"/>
    </source>
</evidence>
<dbReference type="InterPro" id="IPR041195">
    <property type="entry name" value="Rnh202_N"/>
</dbReference>
<keyword evidence="5" id="KW-0539">Nucleus</keyword>
<accession>A0A8S9YS76</accession>
<dbReference type="CDD" id="cd09270">
    <property type="entry name" value="RNase_H2-B"/>
    <property type="match status" value="1"/>
</dbReference>
<comment type="subcellular location">
    <subcellularLocation>
        <location evidence="1">Nucleus</location>
    </subcellularLocation>
</comment>
<dbReference type="PANTHER" id="PTHR13383:SF11">
    <property type="entry name" value="RIBONUCLEASE H2 SUBUNIT B"/>
    <property type="match status" value="1"/>
</dbReference>
<comment type="function">
    <text evidence="6">Non catalytic subunit of RNase H2, an endonuclease that specifically degrades the RNA of RNA:DNA hybrids. Participates in DNA replication, possibly by mediating the removal of lagging-strand Okazaki fragment RNA primers during DNA replication. Mediates the excision of single ribonucleotides from DNA:RNA duplexes.</text>
</comment>
<reference evidence="11" key="1">
    <citation type="submission" date="2019-07" db="EMBL/GenBank/DDBJ databases">
        <title>Annotation for the trematode Paragonimus miyazaki's.</title>
        <authorList>
            <person name="Choi Y.-J."/>
        </authorList>
    </citation>
    <scope>NUCLEOTIDE SEQUENCE</scope>
    <source>
        <strain evidence="11">Japan</strain>
    </source>
</reference>
<evidence type="ECO:0000256" key="4">
    <source>
        <dbReference type="ARBA" id="ARBA00019062"/>
    </source>
</evidence>
<dbReference type="GO" id="GO:0032299">
    <property type="term" value="C:ribonuclease H2 complex"/>
    <property type="evidence" value="ECO:0007669"/>
    <property type="project" value="InterPro"/>
</dbReference>
<comment type="subunit">
    <text evidence="3">The RNase H2 complex is a heterotrimer composed of the catalytic subunit RNASEH2A and the non-catalytic subunits RNASEH2B and RNASEH2C.</text>
</comment>
<gene>
    <name evidence="11" type="ORF">EG68_06802</name>
</gene>
<dbReference type="GO" id="GO:0006401">
    <property type="term" value="P:RNA catabolic process"/>
    <property type="evidence" value="ECO:0007669"/>
    <property type="project" value="TreeGrafter"/>
</dbReference>
<feature type="compositionally biased region" description="Polar residues" evidence="8">
    <location>
        <begin position="274"/>
        <end position="286"/>
    </location>
</feature>
<evidence type="ECO:0000256" key="7">
    <source>
        <dbReference type="ARBA" id="ARBA00033464"/>
    </source>
</evidence>
<keyword evidence="12" id="KW-1185">Reference proteome</keyword>
<comment type="caution">
    <text evidence="11">The sequence shown here is derived from an EMBL/GenBank/DDBJ whole genome shotgun (WGS) entry which is preliminary data.</text>
</comment>
<dbReference type="InterPro" id="IPR040456">
    <property type="entry name" value="RNase_H2_suB"/>
</dbReference>
<comment type="similarity">
    <text evidence="2">Belongs to the RNase H2 subunit B family.</text>
</comment>
<dbReference type="Proteomes" id="UP000822476">
    <property type="component" value="Unassembled WGS sequence"/>
</dbReference>
<protein>
    <recommendedName>
        <fullName evidence="4">Ribonuclease H2 subunit B</fullName>
    </recommendedName>
    <alternativeName>
        <fullName evidence="7">Ribonuclease HI subunit B</fullName>
    </alternativeName>
</protein>
<feature type="domain" description="Rnh202 triple barrel" evidence="10">
    <location>
        <begin position="27"/>
        <end position="80"/>
    </location>
</feature>
<feature type="region of interest" description="Disordered" evidence="8">
    <location>
        <begin position="268"/>
        <end position="294"/>
    </location>
</feature>
<evidence type="ECO:0000313" key="11">
    <source>
        <dbReference type="EMBL" id="KAF7255880.1"/>
    </source>
</evidence>
<sequence length="315" mass="35088">MHNPGVIFVSDEKLVSDLGRCFLMRYAHPRSELEQPTLFLWNKVTGRLYELQRIADVCRSWFISSKIKTEGDLYLCTLFDPLFLFINLLRAKNQYTTLTSLLMDKANLSNLLSRQDLLEKRLDDICDTKTVKEQHLYRYNSERTLTWLCGRVTQVAKGISNLETPSAVQQVRQHVVVDGINVSDAVAPEFAADSAEAGLLLNNTLSSDTCRRFAYQVVADYLPPALATTLADRLGISITGGSNVGALLFRDVENVYPTSLKAVPGQVAGAQPSEDYSNALKTSDSTKYVDPTSAKKRRSVKGMQSLVNFFTKAST</sequence>
<dbReference type="Pfam" id="PF09468">
    <property type="entry name" value="RNase_H2-Ydr279"/>
    <property type="match status" value="1"/>
</dbReference>
<evidence type="ECO:0000256" key="2">
    <source>
        <dbReference type="ARBA" id="ARBA00009823"/>
    </source>
</evidence>
<dbReference type="Pfam" id="PF17745">
    <property type="entry name" value="Ydr279_N"/>
    <property type="match status" value="1"/>
</dbReference>
<dbReference type="Gene3D" id="1.10.20.120">
    <property type="match status" value="1"/>
</dbReference>
<feature type="domain" description="Ribonuclease H2 subunit B wHTH" evidence="9">
    <location>
        <begin position="84"/>
        <end position="230"/>
    </location>
</feature>
<evidence type="ECO:0000256" key="1">
    <source>
        <dbReference type="ARBA" id="ARBA00004123"/>
    </source>
</evidence>
<evidence type="ECO:0000256" key="5">
    <source>
        <dbReference type="ARBA" id="ARBA00023242"/>
    </source>
</evidence>
<evidence type="ECO:0000256" key="6">
    <source>
        <dbReference type="ARBA" id="ARBA00024778"/>
    </source>
</evidence>
<dbReference type="GO" id="GO:0005654">
    <property type="term" value="C:nucleoplasm"/>
    <property type="evidence" value="ECO:0007669"/>
    <property type="project" value="TreeGrafter"/>
</dbReference>
<dbReference type="OrthoDB" id="29098at2759"/>
<evidence type="ECO:0000313" key="12">
    <source>
        <dbReference type="Proteomes" id="UP000822476"/>
    </source>
</evidence>
<dbReference type="InterPro" id="IPR019024">
    <property type="entry name" value="RNase_H2_suB_wHTH"/>
</dbReference>
<dbReference type="EMBL" id="JTDE01003585">
    <property type="protein sequence ID" value="KAF7255880.1"/>
    <property type="molecule type" value="Genomic_DNA"/>
</dbReference>
<organism evidence="11 12">
    <name type="scientific">Paragonimus skrjabini miyazakii</name>
    <dbReference type="NCBI Taxonomy" id="59628"/>
    <lineage>
        <taxon>Eukaryota</taxon>
        <taxon>Metazoa</taxon>
        <taxon>Spiralia</taxon>
        <taxon>Lophotrochozoa</taxon>
        <taxon>Platyhelminthes</taxon>
        <taxon>Trematoda</taxon>
        <taxon>Digenea</taxon>
        <taxon>Plagiorchiida</taxon>
        <taxon>Troglotremata</taxon>
        <taxon>Troglotrematidae</taxon>
        <taxon>Paragonimus</taxon>
    </lineage>
</organism>
<dbReference type="PANTHER" id="PTHR13383">
    <property type="entry name" value="RIBONUCLEASE H2 SUBUNIT B"/>
    <property type="match status" value="1"/>
</dbReference>
<dbReference type="Gene3D" id="2.20.25.530">
    <property type="match status" value="1"/>
</dbReference>
<evidence type="ECO:0000256" key="8">
    <source>
        <dbReference type="SAM" id="MobiDB-lite"/>
    </source>
</evidence>
<proteinExistence type="inferred from homology"/>
<dbReference type="AlphaFoldDB" id="A0A8S9YS76"/>